<evidence type="ECO:0000313" key="1">
    <source>
        <dbReference type="EMBL" id="MBJ6727310.1"/>
    </source>
</evidence>
<dbReference type="EMBL" id="JAEMHM010000022">
    <property type="protein sequence ID" value="MBJ6727310.1"/>
    <property type="molecule type" value="Genomic_DNA"/>
</dbReference>
<proteinExistence type="predicted"/>
<keyword evidence="2" id="KW-1185">Reference proteome</keyword>
<dbReference type="RefSeq" id="WP_199386240.1">
    <property type="nucleotide sequence ID" value="NZ_JAEMHM010000022.1"/>
</dbReference>
<comment type="caution">
    <text evidence="1">The sequence shown here is derived from an EMBL/GenBank/DDBJ whole genome shotgun (WGS) entry which is preliminary data.</text>
</comment>
<sequence length="240" mass="28473">MTELVIAEEHSQIYDLWLERKERNLSVCHIDFHCDMRGLLIDRRSGRARFVTKHIPYVHRNDSGSYLSHAIMNGIVTKLRWVHDEFGGREYDYVHCVKYESDFTALPYRRRRSLQWQPIDYVEQTFESWGGPLPEEQLDIDWDGLAHADYDLNLVRQLTAQILDRQFSPKRIFLARSPGYSNPDLDLFEGFIAQLERKFHTRALRLQPPPSPKEKGSRWWSLYSKFDRATLKVMHELGLH</sequence>
<protein>
    <submittedName>
        <fullName evidence="1">Uncharacterized protein</fullName>
    </submittedName>
</protein>
<name>A0A8J7M245_9BACT</name>
<accession>A0A8J7M245</accession>
<organism evidence="1 2">
    <name type="scientific">Geomesophilobacter sediminis</name>
    <dbReference type="NCBI Taxonomy" id="2798584"/>
    <lineage>
        <taxon>Bacteria</taxon>
        <taxon>Pseudomonadati</taxon>
        <taxon>Thermodesulfobacteriota</taxon>
        <taxon>Desulfuromonadia</taxon>
        <taxon>Geobacterales</taxon>
        <taxon>Geobacteraceae</taxon>
        <taxon>Geomesophilobacter</taxon>
    </lineage>
</organism>
<evidence type="ECO:0000313" key="2">
    <source>
        <dbReference type="Proteomes" id="UP000636888"/>
    </source>
</evidence>
<dbReference type="AlphaFoldDB" id="A0A8J7M245"/>
<dbReference type="Proteomes" id="UP000636888">
    <property type="component" value="Unassembled WGS sequence"/>
</dbReference>
<reference evidence="1" key="1">
    <citation type="submission" date="2020-12" db="EMBL/GenBank/DDBJ databases">
        <title>Geomonas sp. Red875, isolated from river sediment.</title>
        <authorList>
            <person name="Xu Z."/>
            <person name="Zhang Z."/>
            <person name="Masuda Y."/>
            <person name="Itoh H."/>
            <person name="Senoo K."/>
        </authorList>
    </citation>
    <scope>NUCLEOTIDE SEQUENCE</scope>
    <source>
        <strain evidence="1">Red875</strain>
    </source>
</reference>
<gene>
    <name evidence="1" type="ORF">JFN93_21570</name>
</gene>